<comment type="caution">
    <text evidence="1">The sequence shown here is derived from an EMBL/GenBank/DDBJ whole genome shotgun (WGS) entry which is preliminary data.</text>
</comment>
<dbReference type="OrthoDB" id="9134802at2"/>
<name>A0A090TS86_9VIBR</name>
<proteinExistence type="predicted"/>
<dbReference type="AlphaFoldDB" id="A0A090TS86"/>
<sequence length="339" mass="38595">MELSSIQQIKTLIDDNGQPLFGYLTSIPEQLDIDNFRYFSTMDKERGALAKYFHYKQFQFISLFTPDFVIGFAIADIRYVGNSFCYLYDIHRDELIEKSWLRPLGIGYSMTPSPWQGTAQFNRGELCINIEEGVWQVAVTCQQFSMDVTLSPPSHDSAPIMVSSPTGYSGWTYTQKHNALKVSGKLVVKGEPVSLDDALGGYDFSAGYMRRETSWRWASISANLKDTQIGLNLAAGVNETGVNENALWIDGERVLMPAVMFDFDRHNPDSAWRIYDSSGQIDLTFIPQNVRKERLNLWLLKSNFRQFIGRFKGTILLSDGRLIELDDVVGLTEDHFAKW</sequence>
<dbReference type="PANTHER" id="PTHR35868:SF4">
    <property type="entry name" value="DUF2804 DOMAIN-CONTAINING PROTEIN"/>
    <property type="match status" value="1"/>
</dbReference>
<organism evidence="1 2">
    <name type="scientific">Vibrio maritimus</name>
    <dbReference type="NCBI Taxonomy" id="990268"/>
    <lineage>
        <taxon>Bacteria</taxon>
        <taxon>Pseudomonadati</taxon>
        <taxon>Pseudomonadota</taxon>
        <taxon>Gammaproteobacteria</taxon>
        <taxon>Vibrionales</taxon>
        <taxon>Vibrionaceae</taxon>
        <taxon>Vibrio</taxon>
    </lineage>
</organism>
<dbReference type="Pfam" id="PF10974">
    <property type="entry name" value="DUF2804"/>
    <property type="match status" value="1"/>
</dbReference>
<gene>
    <name evidence="1" type="ORF">JCM19240_845</name>
</gene>
<dbReference type="InterPro" id="IPR021243">
    <property type="entry name" value="DUF2804"/>
</dbReference>
<accession>A0A090TS86</accession>
<reference evidence="1 2" key="1">
    <citation type="submission" date="2014-09" db="EMBL/GenBank/DDBJ databases">
        <title>Vibrio maritimus JCM 19240. (C210) whole genome shotgun sequence.</title>
        <authorList>
            <person name="Sawabe T."/>
            <person name="Meirelles P."/>
            <person name="Nakanishi M."/>
            <person name="Sayaka M."/>
            <person name="Hattori M."/>
            <person name="Ohkuma M."/>
        </authorList>
    </citation>
    <scope>NUCLEOTIDE SEQUENCE [LARGE SCALE GENOMIC DNA]</scope>
    <source>
        <strain evidence="1 2">JCM 19240</strain>
    </source>
</reference>
<evidence type="ECO:0008006" key="3">
    <source>
        <dbReference type="Google" id="ProtNLM"/>
    </source>
</evidence>
<dbReference type="EMBL" id="BBMT01000004">
    <property type="protein sequence ID" value="GAL33937.1"/>
    <property type="molecule type" value="Genomic_DNA"/>
</dbReference>
<dbReference type="Proteomes" id="UP000029224">
    <property type="component" value="Unassembled WGS sequence"/>
</dbReference>
<evidence type="ECO:0000313" key="2">
    <source>
        <dbReference type="Proteomes" id="UP000029224"/>
    </source>
</evidence>
<protein>
    <recommendedName>
        <fullName evidence="3">DUF2804 domain-containing protein</fullName>
    </recommendedName>
</protein>
<dbReference type="PANTHER" id="PTHR35868">
    <property type="entry name" value="DUF2804 DOMAIN-CONTAINING PROTEIN-RELATED"/>
    <property type="match status" value="1"/>
</dbReference>
<keyword evidence="2" id="KW-1185">Reference proteome</keyword>
<evidence type="ECO:0000313" key="1">
    <source>
        <dbReference type="EMBL" id="GAL33937.1"/>
    </source>
</evidence>
<reference evidence="1 2" key="2">
    <citation type="submission" date="2014-09" db="EMBL/GenBank/DDBJ databases">
        <authorList>
            <consortium name="NBRP consortium"/>
            <person name="Sawabe T."/>
            <person name="Meirelles P."/>
            <person name="Nakanishi M."/>
            <person name="Sayaka M."/>
            <person name="Hattori M."/>
            <person name="Ohkuma M."/>
        </authorList>
    </citation>
    <scope>NUCLEOTIDE SEQUENCE [LARGE SCALE GENOMIC DNA]</scope>
    <source>
        <strain evidence="1 2">JCM 19240</strain>
    </source>
</reference>